<evidence type="ECO:0000313" key="1">
    <source>
        <dbReference type="EMBL" id="OGE47638.1"/>
    </source>
</evidence>
<dbReference type="AlphaFoldDB" id="A0A1F5L333"/>
<proteinExistence type="predicted"/>
<gene>
    <name evidence="1" type="ORF">PENARI_c039G08204</name>
</gene>
<keyword evidence="2" id="KW-1185">Reference proteome</keyword>
<comment type="caution">
    <text evidence="1">The sequence shown here is derived from an EMBL/GenBank/DDBJ whole genome shotgun (WGS) entry which is preliminary data.</text>
</comment>
<accession>A0A1F5L333</accession>
<protein>
    <submittedName>
        <fullName evidence="1">Uncharacterized protein</fullName>
    </submittedName>
</protein>
<organism evidence="1 2">
    <name type="scientific">Penicillium arizonense</name>
    <dbReference type="NCBI Taxonomy" id="1835702"/>
    <lineage>
        <taxon>Eukaryota</taxon>
        <taxon>Fungi</taxon>
        <taxon>Dikarya</taxon>
        <taxon>Ascomycota</taxon>
        <taxon>Pezizomycotina</taxon>
        <taxon>Eurotiomycetes</taxon>
        <taxon>Eurotiomycetidae</taxon>
        <taxon>Eurotiales</taxon>
        <taxon>Aspergillaceae</taxon>
        <taxon>Penicillium</taxon>
    </lineage>
</organism>
<name>A0A1F5L333_PENAI</name>
<reference evidence="1 2" key="1">
    <citation type="journal article" date="2016" name="Sci. Rep.">
        <title>Penicillium arizonense, a new, genome sequenced fungal species, reveals a high chemical diversity in secreted metabolites.</title>
        <authorList>
            <person name="Grijseels S."/>
            <person name="Nielsen J.C."/>
            <person name="Randelovic M."/>
            <person name="Nielsen J."/>
            <person name="Nielsen K.F."/>
            <person name="Workman M."/>
            <person name="Frisvad J.C."/>
        </authorList>
    </citation>
    <scope>NUCLEOTIDE SEQUENCE [LARGE SCALE GENOMIC DNA]</scope>
    <source>
        <strain evidence="1 2">CBS 141311</strain>
    </source>
</reference>
<dbReference type="Proteomes" id="UP000177622">
    <property type="component" value="Unassembled WGS sequence"/>
</dbReference>
<dbReference type="RefSeq" id="XP_022483096.1">
    <property type="nucleotide sequence ID" value="XM_022637040.1"/>
</dbReference>
<dbReference type="OrthoDB" id="4300656at2759"/>
<sequence length="86" mass="9652">MTEFRDHCRKMCNKTHGGLMATDEGTFFPSYLGAMKRKKVKDPLSGRLRRGPPSFHQYLSIGYVIQEKVFGTPIEQNISGEAGTSN</sequence>
<dbReference type="EMBL" id="LXJU01000039">
    <property type="protein sequence ID" value="OGE47638.1"/>
    <property type="molecule type" value="Genomic_DNA"/>
</dbReference>
<dbReference type="GeneID" id="34581774"/>
<evidence type="ECO:0000313" key="2">
    <source>
        <dbReference type="Proteomes" id="UP000177622"/>
    </source>
</evidence>